<evidence type="ECO:0000313" key="2">
    <source>
        <dbReference type="Proteomes" id="UP000265520"/>
    </source>
</evidence>
<proteinExistence type="predicted"/>
<organism evidence="1 2">
    <name type="scientific">Trifolium medium</name>
    <dbReference type="NCBI Taxonomy" id="97028"/>
    <lineage>
        <taxon>Eukaryota</taxon>
        <taxon>Viridiplantae</taxon>
        <taxon>Streptophyta</taxon>
        <taxon>Embryophyta</taxon>
        <taxon>Tracheophyta</taxon>
        <taxon>Spermatophyta</taxon>
        <taxon>Magnoliopsida</taxon>
        <taxon>eudicotyledons</taxon>
        <taxon>Gunneridae</taxon>
        <taxon>Pentapetalae</taxon>
        <taxon>rosids</taxon>
        <taxon>fabids</taxon>
        <taxon>Fabales</taxon>
        <taxon>Fabaceae</taxon>
        <taxon>Papilionoideae</taxon>
        <taxon>50 kb inversion clade</taxon>
        <taxon>NPAAA clade</taxon>
        <taxon>Hologalegina</taxon>
        <taxon>IRL clade</taxon>
        <taxon>Trifolieae</taxon>
        <taxon>Trifolium</taxon>
    </lineage>
</organism>
<accession>A0A392R3U3</accession>
<dbReference type="EMBL" id="LXQA010185600">
    <property type="protein sequence ID" value="MCI31233.1"/>
    <property type="molecule type" value="Genomic_DNA"/>
</dbReference>
<evidence type="ECO:0000313" key="1">
    <source>
        <dbReference type="EMBL" id="MCI31233.1"/>
    </source>
</evidence>
<sequence>MGEPDSDFKFILQTSDSYFRLQIHTSDFRLQTLDFRLQTSDFRLRTPDSDSDSDSDFGFGFRFRIQISDFRFRFQISDFGFRFRISSIRSLNNFRYSDCEYSPTRQCLTNTLSSPEPKFFL</sequence>
<comment type="caution">
    <text evidence="1">The sequence shown here is derived from an EMBL/GenBank/DDBJ whole genome shotgun (WGS) entry which is preliminary data.</text>
</comment>
<dbReference type="Proteomes" id="UP000265520">
    <property type="component" value="Unassembled WGS sequence"/>
</dbReference>
<reference evidence="1 2" key="1">
    <citation type="journal article" date="2018" name="Front. Plant Sci.">
        <title>Red Clover (Trifolium pratense) and Zigzag Clover (T. medium) - A Picture of Genomic Similarities and Differences.</title>
        <authorList>
            <person name="Dluhosova J."/>
            <person name="Istvanek J."/>
            <person name="Nedelnik J."/>
            <person name="Repkova J."/>
        </authorList>
    </citation>
    <scope>NUCLEOTIDE SEQUENCE [LARGE SCALE GENOMIC DNA]</scope>
    <source>
        <strain evidence="2">cv. 10/8</strain>
        <tissue evidence="1">Leaf</tissue>
    </source>
</reference>
<protein>
    <submittedName>
        <fullName evidence="1">Uncharacterized protein</fullName>
    </submittedName>
</protein>
<dbReference type="AlphaFoldDB" id="A0A392R3U3"/>
<name>A0A392R3U3_9FABA</name>
<keyword evidence="2" id="KW-1185">Reference proteome</keyword>